<evidence type="ECO:0000256" key="1">
    <source>
        <dbReference type="PROSITE-ProRule" id="PRU00781"/>
    </source>
</evidence>
<dbReference type="PROSITE" id="PS51455">
    <property type="entry name" value="PIPK"/>
    <property type="match status" value="1"/>
</dbReference>
<keyword evidence="4" id="KW-1185">Reference proteome</keyword>
<evidence type="ECO:0000259" key="2">
    <source>
        <dbReference type="PROSITE" id="PS51455"/>
    </source>
</evidence>
<dbReference type="PANTHER" id="PTHR23086:SF8">
    <property type="entry name" value="PHOSPHATIDYLINOSITOL 5-PHOSPHATE 4-KINASE, ISOFORM A"/>
    <property type="match status" value="1"/>
</dbReference>
<dbReference type="EMBL" id="JALLPB020000049">
    <property type="protein sequence ID" value="KAL3823003.1"/>
    <property type="molecule type" value="Genomic_DNA"/>
</dbReference>
<organism evidence="3 4">
    <name type="scientific">Cyclostephanos tholiformis</name>
    <dbReference type="NCBI Taxonomy" id="382380"/>
    <lineage>
        <taxon>Eukaryota</taxon>
        <taxon>Sar</taxon>
        <taxon>Stramenopiles</taxon>
        <taxon>Ochrophyta</taxon>
        <taxon>Bacillariophyta</taxon>
        <taxon>Coscinodiscophyceae</taxon>
        <taxon>Thalassiosirophycidae</taxon>
        <taxon>Stephanodiscales</taxon>
        <taxon>Stephanodiscaceae</taxon>
        <taxon>Cyclostephanos</taxon>
    </lineage>
</organism>
<dbReference type="GO" id="GO:0005524">
    <property type="term" value="F:ATP binding"/>
    <property type="evidence" value="ECO:0007669"/>
    <property type="project" value="UniProtKB-UniRule"/>
</dbReference>
<dbReference type="AlphaFoldDB" id="A0ABD3SFE1"/>
<sequence length="612" mass="67097">MPGGGARGGGGGRGSAVQNRLMGRGLVGWAWSGGGAVGLVDNDNDGDDGDGTGFGNPIVLVASWFARELSAPFAALPAWHGLLRSYLRERREGELRKSRWCALLAPGKQSLALIGLGCGEGGKARYDPSGLDFDESISATARIPWFMSLSADASSVDVDDDGGSAPISSDARSVRVRAFAPRTFRDLRNRCFRVKEWEYAESILNAPSLDIFDRNGGGLSCHDGCDDHLASCEDMSISHIIRGILAEEQQEERYGTALTSLPYISFQSNSKGAARAGTYFFFSADGAYMIKTVKNEEARAFLNMLPEYHRFMSNRVNGRNSLLTRIFGMYSVQFPPDDPDDDRIAQDLGDRWDGGLFSSSSHERGGGDLTDDERVYLVMHSVFPPEASSFVTERFDLKGSSVGRECSAEERRLRGANAVLKDLDLKREVEEELRKLDELDVTAGGSGHDRNKTSRYGICIGKRSKKALMAQLERDVDLLCRCNVLDYSLLVGVADMDDLGITTGVVKGIASGGRVPMCIRNFFRWLDFPMPYYGAGTTKVDGGVLSSLRGTRKGMKVMYYLGVIDFLQPWTVKKRLERDLKGLAGFDKSEISCVHPADFATRFLKFVNSHVT</sequence>
<keyword evidence="1" id="KW-0808">Transferase</keyword>
<reference evidence="3 4" key="1">
    <citation type="submission" date="2024-10" db="EMBL/GenBank/DDBJ databases">
        <title>Updated reference genomes for cyclostephanoid diatoms.</title>
        <authorList>
            <person name="Roberts W.R."/>
            <person name="Alverson A.J."/>
        </authorList>
    </citation>
    <scope>NUCLEOTIDE SEQUENCE [LARGE SCALE GENOMIC DNA]</scope>
    <source>
        <strain evidence="3 4">AJA228-03</strain>
    </source>
</reference>
<keyword evidence="1" id="KW-0547">Nucleotide-binding</keyword>
<evidence type="ECO:0000313" key="3">
    <source>
        <dbReference type="EMBL" id="KAL3823003.1"/>
    </source>
</evidence>
<dbReference type="CDD" id="cd00139">
    <property type="entry name" value="PIPKc"/>
    <property type="match status" value="1"/>
</dbReference>
<dbReference type="PANTHER" id="PTHR23086">
    <property type="entry name" value="PHOSPHATIDYLINOSITOL-4-PHOSPHATE 5-KINASE"/>
    <property type="match status" value="1"/>
</dbReference>
<proteinExistence type="predicted"/>
<feature type="domain" description="PIPK" evidence="2">
    <location>
        <begin position="168"/>
        <end position="611"/>
    </location>
</feature>
<evidence type="ECO:0000313" key="4">
    <source>
        <dbReference type="Proteomes" id="UP001530377"/>
    </source>
</evidence>
<accession>A0ABD3SFE1</accession>
<gene>
    <name evidence="3" type="ORF">ACHAXA_008143</name>
</gene>
<dbReference type="SUPFAM" id="SSF56104">
    <property type="entry name" value="SAICAR synthase-like"/>
    <property type="match status" value="1"/>
</dbReference>
<dbReference type="InterPro" id="IPR027484">
    <property type="entry name" value="PInositol-4-P-5-kinase_N"/>
</dbReference>
<dbReference type="InterPro" id="IPR023610">
    <property type="entry name" value="PInositol-4/5-P-5/4-kinase"/>
</dbReference>
<name>A0ABD3SFE1_9STRA</name>
<dbReference type="InterPro" id="IPR027483">
    <property type="entry name" value="PInositol-4-P-4/5-kinase_C_sf"/>
</dbReference>
<dbReference type="Proteomes" id="UP001530377">
    <property type="component" value="Unassembled WGS sequence"/>
</dbReference>
<dbReference type="Gene3D" id="3.30.810.10">
    <property type="entry name" value="2-Layer Sandwich"/>
    <property type="match status" value="1"/>
</dbReference>
<dbReference type="Gene3D" id="3.30.800.10">
    <property type="entry name" value="Phosphatidylinositol Phosphate Kinase II Beta"/>
    <property type="match status" value="1"/>
</dbReference>
<dbReference type="SMART" id="SM00330">
    <property type="entry name" value="PIPKc"/>
    <property type="match status" value="1"/>
</dbReference>
<dbReference type="GO" id="GO:0046488">
    <property type="term" value="P:phosphatidylinositol metabolic process"/>
    <property type="evidence" value="ECO:0007669"/>
    <property type="project" value="UniProtKB-UniRule"/>
</dbReference>
<protein>
    <recommendedName>
        <fullName evidence="2">PIPK domain-containing protein</fullName>
    </recommendedName>
</protein>
<keyword evidence="1" id="KW-0418">Kinase</keyword>
<dbReference type="InterPro" id="IPR002498">
    <property type="entry name" value="PInositol-4-P-4/5-kinase_core"/>
</dbReference>
<dbReference type="GO" id="GO:0016301">
    <property type="term" value="F:kinase activity"/>
    <property type="evidence" value="ECO:0007669"/>
    <property type="project" value="UniProtKB-UniRule"/>
</dbReference>
<comment type="caution">
    <text evidence="3">The sequence shown here is derived from an EMBL/GenBank/DDBJ whole genome shotgun (WGS) entry which is preliminary data.</text>
</comment>
<dbReference type="Pfam" id="PF01504">
    <property type="entry name" value="PIP5K"/>
    <property type="match status" value="2"/>
</dbReference>
<keyword evidence="1" id="KW-0067">ATP-binding</keyword>